<name>A0A6L8K412_9BURK</name>
<dbReference type="RefSeq" id="WP_161005490.1">
    <property type="nucleotide sequence ID" value="NZ_WWCN01000003.1"/>
</dbReference>
<comment type="caution">
    <text evidence="1">The sequence shown here is derived from an EMBL/GenBank/DDBJ whole genome shotgun (WGS) entry which is preliminary data.</text>
</comment>
<dbReference type="AlphaFoldDB" id="A0A6L8K412"/>
<accession>A0A6L8K412</accession>
<protein>
    <submittedName>
        <fullName evidence="1">Uncharacterized protein</fullName>
    </submittedName>
</protein>
<keyword evidence="2" id="KW-1185">Reference proteome</keyword>
<reference evidence="1 2" key="1">
    <citation type="submission" date="2019-12" db="EMBL/GenBank/DDBJ databases">
        <title>Novel species isolated from a subtropical stream in China.</title>
        <authorList>
            <person name="Lu H."/>
        </authorList>
    </citation>
    <scope>NUCLEOTIDE SEQUENCE [LARGE SCALE GENOMIC DNA]</scope>
    <source>
        <strain evidence="1 2">FT135W</strain>
    </source>
</reference>
<gene>
    <name evidence="1" type="ORF">GTP46_04790</name>
</gene>
<evidence type="ECO:0000313" key="1">
    <source>
        <dbReference type="EMBL" id="MYM21960.1"/>
    </source>
</evidence>
<dbReference type="EMBL" id="WWCN01000003">
    <property type="protein sequence ID" value="MYM21960.1"/>
    <property type="molecule type" value="Genomic_DNA"/>
</dbReference>
<proteinExistence type="predicted"/>
<evidence type="ECO:0000313" key="2">
    <source>
        <dbReference type="Proteomes" id="UP000479335"/>
    </source>
</evidence>
<organism evidence="1 2">
    <name type="scientific">Duganella flavida</name>
    <dbReference type="NCBI Taxonomy" id="2692175"/>
    <lineage>
        <taxon>Bacteria</taxon>
        <taxon>Pseudomonadati</taxon>
        <taxon>Pseudomonadota</taxon>
        <taxon>Betaproteobacteria</taxon>
        <taxon>Burkholderiales</taxon>
        <taxon>Oxalobacteraceae</taxon>
        <taxon>Telluria group</taxon>
        <taxon>Duganella</taxon>
    </lineage>
</organism>
<dbReference type="SUPFAM" id="SSF53850">
    <property type="entry name" value="Periplasmic binding protein-like II"/>
    <property type="match status" value="1"/>
</dbReference>
<sequence>MSGLSFEYLDVPPKRATAMVQAGQADGELGRTFGYLTLYPSLVRLREPNNVVHFCVYGAGLAASFEGMDQLRSLRLRCETRRGIPELEALLSAKLAPDQLSQISDVGQGLRKLQLGRTDLYFDVQEAVEDYLAFRECNSGLPDTPVIRQLAQVQSTTGHCYLNSAHASHAPQMADALAELKRNGTVTRYLQESLAEYRHRCFDATKASDLPR</sequence>
<dbReference type="Proteomes" id="UP000479335">
    <property type="component" value="Unassembled WGS sequence"/>
</dbReference>